<gene>
    <name evidence="4" type="ORF">M427DRAFT_53423</name>
</gene>
<dbReference type="Gene3D" id="3.30.160.60">
    <property type="entry name" value="Classic Zinc Finger"/>
    <property type="match status" value="1"/>
</dbReference>
<evidence type="ECO:0000256" key="1">
    <source>
        <dbReference type="PROSITE-ProRule" id="PRU00042"/>
    </source>
</evidence>
<name>A0A139AQF7_GONPJ</name>
<reference evidence="4 5" key="1">
    <citation type="journal article" date="2015" name="Genome Biol. Evol.">
        <title>Phylogenomic analyses indicate that early fungi evolved digesting cell walls of algal ancestors of land plants.</title>
        <authorList>
            <person name="Chang Y."/>
            <person name="Wang S."/>
            <person name="Sekimoto S."/>
            <person name="Aerts A.L."/>
            <person name="Choi C."/>
            <person name="Clum A."/>
            <person name="LaButti K.M."/>
            <person name="Lindquist E.A."/>
            <person name="Yee Ngan C."/>
            <person name="Ohm R.A."/>
            <person name="Salamov A.A."/>
            <person name="Grigoriev I.V."/>
            <person name="Spatafora J.W."/>
            <person name="Berbee M.L."/>
        </authorList>
    </citation>
    <scope>NUCLEOTIDE SEQUENCE [LARGE SCALE GENOMIC DNA]</scope>
    <source>
        <strain evidence="4 5">JEL478</strain>
    </source>
</reference>
<evidence type="ECO:0000313" key="4">
    <source>
        <dbReference type="EMBL" id="KXS18952.1"/>
    </source>
</evidence>
<keyword evidence="1" id="KW-0862">Zinc</keyword>
<evidence type="ECO:0000256" key="2">
    <source>
        <dbReference type="SAM" id="MobiDB-lite"/>
    </source>
</evidence>
<dbReference type="OrthoDB" id="8922241at2759"/>
<feature type="region of interest" description="Disordered" evidence="2">
    <location>
        <begin position="292"/>
        <end position="348"/>
    </location>
</feature>
<accession>A0A139AQF7</accession>
<keyword evidence="5" id="KW-1185">Reference proteome</keyword>
<organism evidence="4 5">
    <name type="scientific">Gonapodya prolifera (strain JEL478)</name>
    <name type="common">Monoblepharis prolifera</name>
    <dbReference type="NCBI Taxonomy" id="1344416"/>
    <lineage>
        <taxon>Eukaryota</taxon>
        <taxon>Fungi</taxon>
        <taxon>Fungi incertae sedis</taxon>
        <taxon>Chytridiomycota</taxon>
        <taxon>Chytridiomycota incertae sedis</taxon>
        <taxon>Monoblepharidomycetes</taxon>
        <taxon>Monoblepharidales</taxon>
        <taxon>Gonapodyaceae</taxon>
        <taxon>Gonapodya</taxon>
    </lineage>
</organism>
<evidence type="ECO:0000313" key="5">
    <source>
        <dbReference type="Proteomes" id="UP000070544"/>
    </source>
</evidence>
<protein>
    <recommendedName>
        <fullName evidence="3">C2H2-type domain-containing protein</fullName>
    </recommendedName>
</protein>
<dbReference type="Proteomes" id="UP000070544">
    <property type="component" value="Unassembled WGS sequence"/>
</dbReference>
<dbReference type="PROSITE" id="PS50157">
    <property type="entry name" value="ZINC_FINGER_C2H2_2"/>
    <property type="match status" value="2"/>
</dbReference>
<feature type="domain" description="C2H2-type" evidence="3">
    <location>
        <begin position="66"/>
        <end position="93"/>
    </location>
</feature>
<sequence>MASASPHLRPAASLPAETVQELAKSIAKTSDGKYLCPVANCNKICTTRFNCRAHLSTHIKDRPHAHRCQRCGTGFHHIGDLNRHETRCAGKIPACKWCGVQYGGFVKRYRLHAHEAKCLASVTGATGLPDGTLGNGLDPSNGDGTNIGLGLSDPSALALAGSLPPSHSAFHLKTEGSGSPNSSTAQLDHFNRELHFAYYQPQLAYPSAPLNAPNEASHAPELGPLWYPEPLPIPFHTLPPPPLYGSDQGAVETATKFARRDPSGRLLPNGLHPAQSVDSLAGVLLELARGGRNPDGFGEKEEWAGGLGPGGMGKDEWSGQSQGTASVSAESVEVPPSPSSGGYGVYGVRGVQRRPVGGEIEGK</sequence>
<dbReference type="EMBL" id="KQ965740">
    <property type="protein sequence ID" value="KXS18952.1"/>
    <property type="molecule type" value="Genomic_DNA"/>
</dbReference>
<dbReference type="GO" id="GO:0008270">
    <property type="term" value="F:zinc ion binding"/>
    <property type="evidence" value="ECO:0007669"/>
    <property type="project" value="UniProtKB-KW"/>
</dbReference>
<dbReference type="InterPro" id="IPR013087">
    <property type="entry name" value="Znf_C2H2_type"/>
</dbReference>
<dbReference type="PROSITE" id="PS00028">
    <property type="entry name" value="ZINC_FINGER_C2H2_1"/>
    <property type="match status" value="1"/>
</dbReference>
<dbReference type="STRING" id="1344416.A0A139AQF7"/>
<feature type="compositionally biased region" description="Low complexity" evidence="2">
    <location>
        <begin position="325"/>
        <end position="334"/>
    </location>
</feature>
<keyword evidence="1" id="KW-0479">Metal-binding</keyword>
<keyword evidence="1" id="KW-0863">Zinc-finger</keyword>
<proteinExistence type="predicted"/>
<dbReference type="AlphaFoldDB" id="A0A139AQF7"/>
<feature type="domain" description="C2H2-type" evidence="3">
    <location>
        <begin position="34"/>
        <end position="63"/>
    </location>
</feature>
<dbReference type="SMART" id="SM00355">
    <property type="entry name" value="ZnF_C2H2"/>
    <property type="match status" value="2"/>
</dbReference>
<evidence type="ECO:0000259" key="3">
    <source>
        <dbReference type="PROSITE" id="PS50157"/>
    </source>
</evidence>